<protein>
    <submittedName>
        <fullName evidence="1">Uncharacterized protein</fullName>
    </submittedName>
</protein>
<evidence type="ECO:0000313" key="2">
    <source>
        <dbReference type="Proteomes" id="UP001501468"/>
    </source>
</evidence>
<sequence>MAFPLEHGNVQVFLKPRVLDGGGLELSSPPGPFGRNGAYVVVDEAGTHAARVPIHETFTVYVDDEGTLRTDHHLKLWSASVLRLHYKLVLVRD</sequence>
<dbReference type="Proteomes" id="UP001501468">
    <property type="component" value="Unassembled WGS sequence"/>
</dbReference>
<organism evidence="1 2">
    <name type="scientific">Terrabacter ginsenosidimutans</name>
    <dbReference type="NCBI Taxonomy" id="490575"/>
    <lineage>
        <taxon>Bacteria</taxon>
        <taxon>Bacillati</taxon>
        <taxon>Actinomycetota</taxon>
        <taxon>Actinomycetes</taxon>
        <taxon>Micrococcales</taxon>
        <taxon>Intrasporangiaceae</taxon>
        <taxon>Terrabacter</taxon>
    </lineage>
</organism>
<dbReference type="EMBL" id="BAABDC010000002">
    <property type="protein sequence ID" value="GAA3702647.1"/>
    <property type="molecule type" value="Genomic_DNA"/>
</dbReference>
<accession>A0ABP7DC77</accession>
<comment type="caution">
    <text evidence="1">The sequence shown here is derived from an EMBL/GenBank/DDBJ whole genome shotgun (WGS) entry which is preliminary data.</text>
</comment>
<proteinExistence type="predicted"/>
<evidence type="ECO:0000313" key="1">
    <source>
        <dbReference type="EMBL" id="GAA3702647.1"/>
    </source>
</evidence>
<gene>
    <name evidence="1" type="ORF">GCM10022399_18860</name>
</gene>
<reference evidence="2" key="1">
    <citation type="journal article" date="2019" name="Int. J. Syst. Evol. Microbiol.">
        <title>The Global Catalogue of Microorganisms (GCM) 10K type strain sequencing project: providing services to taxonomists for standard genome sequencing and annotation.</title>
        <authorList>
            <consortium name="The Broad Institute Genomics Platform"/>
            <consortium name="The Broad Institute Genome Sequencing Center for Infectious Disease"/>
            <person name="Wu L."/>
            <person name="Ma J."/>
        </authorList>
    </citation>
    <scope>NUCLEOTIDE SEQUENCE [LARGE SCALE GENOMIC DNA]</scope>
    <source>
        <strain evidence="2">JCM 17125</strain>
    </source>
</reference>
<name>A0ABP7DC77_9MICO</name>
<dbReference type="RefSeq" id="WP_344944828.1">
    <property type="nucleotide sequence ID" value="NZ_BAABDC010000002.1"/>
</dbReference>
<keyword evidence="2" id="KW-1185">Reference proteome</keyword>